<dbReference type="RefSeq" id="XP_013332788.1">
    <property type="nucleotide sequence ID" value="XM_013477334.1"/>
</dbReference>
<organism evidence="1 2">
    <name type="scientific">Eimeria maxima</name>
    <name type="common">Coccidian parasite</name>
    <dbReference type="NCBI Taxonomy" id="5804"/>
    <lineage>
        <taxon>Eukaryota</taxon>
        <taxon>Sar</taxon>
        <taxon>Alveolata</taxon>
        <taxon>Apicomplexa</taxon>
        <taxon>Conoidasida</taxon>
        <taxon>Coccidia</taxon>
        <taxon>Eucoccidiorida</taxon>
        <taxon>Eimeriorina</taxon>
        <taxon>Eimeriidae</taxon>
        <taxon>Eimeria</taxon>
    </lineage>
</organism>
<proteinExistence type="predicted"/>
<reference evidence="1" key="2">
    <citation type="submission" date="2013-10" db="EMBL/GenBank/DDBJ databases">
        <authorList>
            <person name="Aslett M."/>
        </authorList>
    </citation>
    <scope>NUCLEOTIDE SEQUENCE [LARGE SCALE GENOMIC DNA]</scope>
    <source>
        <strain evidence="1">Weybridge</strain>
    </source>
</reference>
<keyword evidence="2" id="KW-1185">Reference proteome</keyword>
<reference evidence="1" key="1">
    <citation type="submission" date="2013-10" db="EMBL/GenBank/DDBJ databases">
        <title>Genomic analysis of the causative agents of coccidiosis in chickens.</title>
        <authorList>
            <person name="Reid A.J."/>
            <person name="Blake D."/>
            <person name="Billington K."/>
            <person name="Browne H."/>
            <person name="Dunn M."/>
            <person name="Hung S."/>
            <person name="Kawahara F."/>
            <person name="Miranda-Saavedra D."/>
            <person name="Mourier T."/>
            <person name="Nagra H."/>
            <person name="Otto T.D."/>
            <person name="Rawlings N."/>
            <person name="Sanchez A."/>
            <person name="Sanders M."/>
            <person name="Subramaniam C."/>
            <person name="Tay Y."/>
            <person name="Dear P."/>
            <person name="Doerig C."/>
            <person name="Gruber A."/>
            <person name="Parkinson J."/>
            <person name="Shirley M."/>
            <person name="Wan K.L."/>
            <person name="Berriman M."/>
            <person name="Tomley F."/>
            <person name="Pain A."/>
        </authorList>
    </citation>
    <scope>NUCLEOTIDE SEQUENCE [LARGE SCALE GENOMIC DNA]</scope>
    <source>
        <strain evidence="1">Weybridge</strain>
    </source>
</reference>
<sequence>MLLPIQHMHAQREQMLLSCSKHYWIYVNKEKQTLLSNADIGLSPVQRAIRRLQLDCVPDTLPCRTAEFQKIRQTILTSIKQENGGELLSEPRISIRKT</sequence>
<name>U6LZ63_EIMMA</name>
<evidence type="ECO:0000313" key="2">
    <source>
        <dbReference type="Proteomes" id="UP000030763"/>
    </source>
</evidence>
<dbReference type="AlphaFoldDB" id="U6LZ63"/>
<dbReference type="GeneID" id="25335496"/>
<gene>
    <name evidence="1" type="ORF">EMWEY_00015100</name>
</gene>
<accession>U6LZ63</accession>
<evidence type="ECO:0000313" key="1">
    <source>
        <dbReference type="EMBL" id="CDJ56138.1"/>
    </source>
</evidence>
<dbReference type="VEuPathDB" id="ToxoDB:EMWEY_00015100"/>
<dbReference type="Proteomes" id="UP000030763">
    <property type="component" value="Unassembled WGS sequence"/>
</dbReference>
<dbReference type="OrthoDB" id="340077at2759"/>
<dbReference type="EMBL" id="HG718813">
    <property type="protein sequence ID" value="CDJ56138.1"/>
    <property type="molecule type" value="Genomic_DNA"/>
</dbReference>
<protein>
    <submittedName>
        <fullName evidence="1">Uncharacterized protein</fullName>
    </submittedName>
</protein>